<comment type="caution">
    <text evidence="6">The sequence shown here is derived from an EMBL/GenBank/DDBJ whole genome shotgun (WGS) entry which is preliminary data.</text>
</comment>
<comment type="similarity">
    <text evidence="2">Belongs to the MTURN family.</text>
</comment>
<dbReference type="Pfam" id="PF15167">
    <property type="entry name" value="DUF4581"/>
    <property type="match status" value="2"/>
</dbReference>
<evidence type="ECO:0000313" key="7">
    <source>
        <dbReference type="Proteomes" id="UP000700334"/>
    </source>
</evidence>
<dbReference type="AlphaFoldDB" id="A0A8J6A865"/>
<keyword evidence="4" id="KW-0217">Developmental protein</keyword>
<reference evidence="6" key="1">
    <citation type="journal article" date="2021" name="Evol. Appl.">
        <title>The genome of the Pyrenean desman and the effects of bottlenecks and inbreeding on the genomic landscape of an endangered species.</title>
        <authorList>
            <person name="Escoda L."/>
            <person name="Castresana J."/>
        </authorList>
    </citation>
    <scope>NUCLEOTIDE SEQUENCE</scope>
    <source>
        <strain evidence="6">IBE-C5619</strain>
    </source>
</reference>
<dbReference type="InterPro" id="IPR027892">
    <property type="entry name" value="Maturin"/>
</dbReference>
<evidence type="ECO:0000256" key="5">
    <source>
        <dbReference type="ARBA" id="ARBA00022490"/>
    </source>
</evidence>
<dbReference type="PANTHER" id="PTHR32008">
    <property type="entry name" value="MATURIN"/>
    <property type="match status" value="1"/>
</dbReference>
<comment type="subcellular location">
    <subcellularLocation>
        <location evidence="1">Cytoplasm</location>
    </subcellularLocation>
</comment>
<name>A0A8J6A865_GALPY</name>
<evidence type="ECO:0000256" key="4">
    <source>
        <dbReference type="ARBA" id="ARBA00022473"/>
    </source>
</evidence>
<proteinExistence type="inferred from homology"/>
<dbReference type="EMBL" id="JAGFMF010011726">
    <property type="protein sequence ID" value="KAG8514771.1"/>
    <property type="molecule type" value="Genomic_DNA"/>
</dbReference>
<organism evidence="6 7">
    <name type="scientific">Galemys pyrenaicus</name>
    <name type="common">Iberian desman</name>
    <name type="synonym">Pyrenean desman</name>
    <dbReference type="NCBI Taxonomy" id="202257"/>
    <lineage>
        <taxon>Eukaryota</taxon>
        <taxon>Metazoa</taxon>
        <taxon>Chordata</taxon>
        <taxon>Craniata</taxon>
        <taxon>Vertebrata</taxon>
        <taxon>Euteleostomi</taxon>
        <taxon>Mammalia</taxon>
        <taxon>Eutheria</taxon>
        <taxon>Laurasiatheria</taxon>
        <taxon>Eulipotyphla</taxon>
        <taxon>Talpidae</taxon>
        <taxon>Galemys</taxon>
    </lineage>
</organism>
<dbReference type="OrthoDB" id="9922400at2759"/>
<gene>
    <name evidence="6" type="ORF">J0S82_001870</name>
</gene>
<protein>
    <recommendedName>
        <fullName evidence="3">Maturin</fullName>
    </recommendedName>
</protein>
<evidence type="ECO:0000256" key="3">
    <source>
        <dbReference type="ARBA" id="ARBA00016055"/>
    </source>
</evidence>
<dbReference type="GO" id="GO:0005737">
    <property type="term" value="C:cytoplasm"/>
    <property type="evidence" value="ECO:0007669"/>
    <property type="project" value="UniProtKB-SubCell"/>
</dbReference>
<dbReference type="GO" id="GO:0045654">
    <property type="term" value="P:positive regulation of megakaryocyte differentiation"/>
    <property type="evidence" value="ECO:0007669"/>
    <property type="project" value="TreeGrafter"/>
</dbReference>
<keyword evidence="7" id="KW-1185">Reference proteome</keyword>
<keyword evidence="5" id="KW-0963">Cytoplasm</keyword>
<evidence type="ECO:0000313" key="6">
    <source>
        <dbReference type="EMBL" id="KAG8514771.1"/>
    </source>
</evidence>
<evidence type="ECO:0000256" key="1">
    <source>
        <dbReference type="ARBA" id="ARBA00004496"/>
    </source>
</evidence>
<dbReference type="PANTHER" id="PTHR32008:SF2">
    <property type="entry name" value="MATURIN"/>
    <property type="match status" value="1"/>
</dbReference>
<sequence length="208" mass="22109">MAFQQLADVAEKWCARTPFELIAAEETERRMDFYADPGVSFYVLCPDNGCGDNFVSVGGPAAAPECDARPLPCAPVLACAAAAGAGSGRGASPAARGSAGEVPPPAWRWQRAGWDPGSCSGDPRMLGARLRRVRGARRGASPGVLPCHASPGRHVWSESEDCLPFLQLAQDYISSCGKKTLHEVLEKVFKSFRPVGACLASKTSRFLE</sequence>
<evidence type="ECO:0000256" key="2">
    <source>
        <dbReference type="ARBA" id="ARBA00006587"/>
    </source>
</evidence>
<accession>A0A8J6A865</accession>
<dbReference type="GO" id="GO:0023051">
    <property type="term" value="P:regulation of signaling"/>
    <property type="evidence" value="ECO:0007669"/>
    <property type="project" value="TreeGrafter"/>
</dbReference>
<dbReference type="Proteomes" id="UP000700334">
    <property type="component" value="Unassembled WGS sequence"/>
</dbReference>